<sequence length="177" mass="20217">MTTKTSVPKGRQPKTNNYTAILNQLLKKYNLSAESTPEQLSKHASEFGVSLPDWMARKCVKDALTRRKFSKEQIEALMPDKRKEKLTIEERAKYCVKTGDKWDIFIHARDIGPKSNNDKEIVASCSRLSLFRNKLQEAGIACELIDTYAKDPVVTTASNKIQKEWTDQNLANNRLKN</sequence>
<evidence type="ECO:0000313" key="1">
    <source>
        <dbReference type="EMBL" id="RIA99156.1"/>
    </source>
</evidence>
<comment type="caution">
    <text evidence="1">The sequence shown here is derived from an EMBL/GenBank/DDBJ whole genome shotgun (WGS) entry which is preliminary data.</text>
</comment>
<gene>
    <name evidence="1" type="ORF">C1645_731163</name>
</gene>
<organism evidence="1 2">
    <name type="scientific">Glomus cerebriforme</name>
    <dbReference type="NCBI Taxonomy" id="658196"/>
    <lineage>
        <taxon>Eukaryota</taxon>
        <taxon>Fungi</taxon>
        <taxon>Fungi incertae sedis</taxon>
        <taxon>Mucoromycota</taxon>
        <taxon>Glomeromycotina</taxon>
        <taxon>Glomeromycetes</taxon>
        <taxon>Glomerales</taxon>
        <taxon>Glomeraceae</taxon>
        <taxon>Glomus</taxon>
    </lineage>
</organism>
<dbReference type="EMBL" id="QKYT01000007">
    <property type="protein sequence ID" value="RIA99156.1"/>
    <property type="molecule type" value="Genomic_DNA"/>
</dbReference>
<proteinExistence type="predicted"/>
<accession>A0A397TQF7</accession>
<protein>
    <submittedName>
        <fullName evidence="1">Uncharacterized protein</fullName>
    </submittedName>
</protein>
<keyword evidence="2" id="KW-1185">Reference proteome</keyword>
<dbReference type="Proteomes" id="UP000265703">
    <property type="component" value="Unassembled WGS sequence"/>
</dbReference>
<name>A0A397TQF7_9GLOM</name>
<reference evidence="1 2" key="1">
    <citation type="submission" date="2018-06" db="EMBL/GenBank/DDBJ databases">
        <title>Comparative genomics reveals the genomic features of Rhizophagus irregularis, R. cerebriforme, R. diaphanum and Gigaspora rosea, and their symbiotic lifestyle signature.</title>
        <authorList>
            <person name="Morin E."/>
            <person name="San Clemente H."/>
            <person name="Chen E.C.H."/>
            <person name="De La Providencia I."/>
            <person name="Hainaut M."/>
            <person name="Kuo A."/>
            <person name="Kohler A."/>
            <person name="Murat C."/>
            <person name="Tang N."/>
            <person name="Roy S."/>
            <person name="Loubradou J."/>
            <person name="Henrissat B."/>
            <person name="Grigoriev I.V."/>
            <person name="Corradi N."/>
            <person name="Roux C."/>
            <person name="Martin F.M."/>
        </authorList>
    </citation>
    <scope>NUCLEOTIDE SEQUENCE [LARGE SCALE GENOMIC DNA]</scope>
    <source>
        <strain evidence="1 2">DAOM 227022</strain>
    </source>
</reference>
<dbReference type="AlphaFoldDB" id="A0A397TQF7"/>
<evidence type="ECO:0000313" key="2">
    <source>
        <dbReference type="Proteomes" id="UP000265703"/>
    </source>
</evidence>
<dbReference type="OrthoDB" id="2392969at2759"/>